<name>B7FNY1_PHATC</name>
<protein>
    <submittedName>
        <fullName evidence="2">Uncharacterized protein</fullName>
    </submittedName>
</protein>
<dbReference type="Proteomes" id="UP000000759">
    <property type="component" value="Chromosome 1"/>
</dbReference>
<dbReference type="InterPro" id="IPR011011">
    <property type="entry name" value="Znf_FYVE_PHD"/>
</dbReference>
<accession>B7FNY1</accession>
<dbReference type="PaxDb" id="2850-Phatr42616"/>
<evidence type="ECO:0000256" key="1">
    <source>
        <dbReference type="SAM" id="MobiDB-lite"/>
    </source>
</evidence>
<feature type="compositionally biased region" description="Polar residues" evidence="1">
    <location>
        <begin position="1351"/>
        <end position="1366"/>
    </location>
</feature>
<feature type="region of interest" description="Disordered" evidence="1">
    <location>
        <begin position="1351"/>
        <end position="1384"/>
    </location>
</feature>
<sequence>MKEAVSEADLFAGNVLQVAQYMTAFQSVYRYPDDPPPFFVTPDRLEEALRFDVLLKRRRLMQDEAEVFERRNQLEAVSAKAHHRLRRELNTVEKQIENWPSKPCQIYILTLLQRVQVWTTKAMVQDLLVSHSSPEELGSPPVCWSVLLNLPSATYANAGVDPLSCTKKPCTPEKMSEFAKLFDLVREKRCAEIPHDNGLCSLALTPNIYTWLEFARLADMVNQLPNEALRAKTATSPLAQLHSQGLRSTTAVKFKFRAVDLVALWIRAQRNTPSRRHLTQLFEVQEIKQPNGQKGYEATFAGNHRSMTRRVWSESPLLDQLVAYAVQDQLLCKAHLVEQELVRDRGTVPLQRLRKGNTQQRGQKRQRAHQDDQDDAVDPTVLTQLWRACQAFLLRSWARGHVSILQVLFGSVAERDFKNANSSSTEKASTENRFLGLLRQYGLDSGTLAGLEKLLLDGHYDGSQRFGQAVLALLNGWIDVLRSQDTITPDLYVIMNEWDACFQGPFYKQVDEQGIVATARSFIDEISVDEFDNTRDISRALSRFPPPWIDKCTVCGFEILDEHFRVCACCEGPVHRSCCRSDRSWSVGSFLEAYSPLKHIFRIRLPLVNPDFRKLNSVKIAWTTKVLVCSRELGESGELLPYGMTVPSTEKCTRVLESLLSGELRVTDVDSMDLPLACDHQGLLVTKVSDNGCAKKAGVEVGDVIVAMELIDLAGAQAETKFTKSKIYTLSHLERHQQRALFQEAATKVKFVVKRPNAPIVLNSHRFLAELQAMNSSMSAIIRANESMWYCAECILSDESRTLELEHARILREAHYCRSLIRRLSVEECGRTYYDVPIESDKAVKNSSKSGFSVFVSLRRLELMMESIIARYSVDKSLESNDACFFVGSKRLDWAPDAMESKPLELLCRGIDHIATQTIAIELDCQEFRRRDGSILFKNFLRLFCSWCLAGSPATRLLVATKCPVFASSLAWTKNLRFCSLCGVWQSDASEEVCSYCLRMQLSPTPDYHDTLCWYEKCSSLIGSTILLLPGDPLLLSTEESLKDLSISMEQHGRPFELLCVAFIPSIYDDREDDKASRDGVFYLLPVANTEQLKFLLAKCTLREFTVFDVDRWKADGLLDLPGVIQLSFKEVHSSLEKTKLIEEAIASKVIEIAQCSFEVDNTDNAIEIAHTVPHATYALCQNISCSSSSGGMENNLALSVDNVENCSLLATSATLQSFACGRNPVFLAIRNSCKRILETNDNATTANRCEVCFDPFDRYEKGKRLSREYKEQRLRSAFDGGHDRSLLDSIQEGVAVVEVKAHQHQAAVQVSRKMVDCQKNVTFSPKNHGNPKSLQQSQLELIVIDNDESATVGQTQEEQPQTGNEQRQRHVPGSPRSTHGTSVFKSKLCPSNFDVRMFAPAFVVPQENGNLLTYFCMDALNLAWQRQSSRETYFRESLLTANDLYMPIFPRLASVLTIAETSLLLHSACRGMLMLGLRMLCPRYDVLGLLSELGLLLKSNRFKIPALPNEAWSQFLAQDYKRQVKESEYFQERTERDHRPVQFFDPNFEYRMPFLRFPIDRFLESFFRCGIVPERIAVEFFEFDRDNRATANIDSIPSRIRGGGDEIEGQPRVPLQAKLLSDIPKSMWNKTLVYSYCTTTLADKSHGLAKFIGHVDFPPNLSNPSEEVDEVQVSMFFLSNVGLFTSKVVHSLHPTILYIAPESGEEAKIESSYQQLRQRHFAVSPLSAEDKEKEGRNGQSTTKPLQEPLHCQGVGPSNTTQPPICATRRATRDFTSNTCADSTDISDAIRDEDAVQLLQSLALFDRVKLGILPDKRHIYMLISDPTVIYLSSLTNELGHPAFLPNDHLVRCQPSDEGIASKTSFCPWGCLTNSDSGHDSKSSLQLEPTAMYDHVTSRHSFGIGTNQRVVSLGGDRLSRLDNGNSVTQLFQEVTLASLRAAPLLDNESYVQELNIPSTNGTANGVHHSLDTRCVNFRTSFLVKARCGQDDVLKNACDSFIVQLVRLAWRLFTLFDVHGDGNFRSKSLDLEQITGFFRYPKMQTLPADKVVADYDAHRCTEECRTCTLETERVVLVDQAGTTFSGIGCAAFTKIRFNRTLESPEKNAVLKHRLLELTAIVPLYLRKEAALWTDKHLVQFRIAIRMSQEISTLCQSFAVILSSVNCSKLPDWWRCDGPGWLAIHTILNVASESHLFLHMHLFEFAISEAAGIAITEPSPCLQFIDKHLTGKTSQSFLEQIEHSLRFAGSMGVAPFVGDEDFECVVCQDGGSLLCCEFCPAVCHKECAGLRDDPEAFLI</sequence>
<organism evidence="2 3">
    <name type="scientific">Phaeodactylum tricornutum (strain CCAP 1055/1)</name>
    <dbReference type="NCBI Taxonomy" id="556484"/>
    <lineage>
        <taxon>Eukaryota</taxon>
        <taxon>Sar</taxon>
        <taxon>Stramenopiles</taxon>
        <taxon>Ochrophyta</taxon>
        <taxon>Bacillariophyta</taxon>
        <taxon>Bacillariophyceae</taxon>
        <taxon>Bacillariophycidae</taxon>
        <taxon>Naviculales</taxon>
        <taxon>Phaeodactylaceae</taxon>
        <taxon>Phaeodactylum</taxon>
    </lineage>
</organism>
<dbReference type="InterPro" id="IPR036034">
    <property type="entry name" value="PDZ_sf"/>
</dbReference>
<dbReference type="KEGG" id="pti:PHATRDRAFT_42616"/>
<dbReference type="RefSeq" id="XP_002177118.1">
    <property type="nucleotide sequence ID" value="XM_002177082.1"/>
</dbReference>
<dbReference type="Gene3D" id="2.30.42.10">
    <property type="match status" value="1"/>
</dbReference>
<dbReference type="GeneID" id="7196295"/>
<dbReference type="HOGENOM" id="CLU_230014_0_0_1"/>
<dbReference type="OrthoDB" id="49409at2759"/>
<proteinExistence type="predicted"/>
<dbReference type="InParanoid" id="B7FNY1"/>
<dbReference type="Gene3D" id="3.30.40.10">
    <property type="entry name" value="Zinc/RING finger domain, C3HC4 (zinc finger)"/>
    <property type="match status" value="1"/>
</dbReference>
<keyword evidence="3" id="KW-1185">Reference proteome</keyword>
<dbReference type="EMBL" id="CM000605">
    <property type="protein sequence ID" value="EEC51581.1"/>
    <property type="molecule type" value="Genomic_DNA"/>
</dbReference>
<feature type="region of interest" description="Disordered" evidence="1">
    <location>
        <begin position="348"/>
        <end position="375"/>
    </location>
</feature>
<reference evidence="3" key="2">
    <citation type="submission" date="2008-08" db="EMBL/GenBank/DDBJ databases">
        <authorList>
            <consortium name="Diatom Consortium"/>
            <person name="Grigoriev I."/>
            <person name="Grimwood J."/>
            <person name="Kuo A."/>
            <person name="Otillar R.P."/>
            <person name="Salamov A."/>
            <person name="Detter J.C."/>
            <person name="Lindquist E."/>
            <person name="Shapiro H."/>
            <person name="Lucas S."/>
            <person name="Glavina del Rio T."/>
            <person name="Pitluck S."/>
            <person name="Rokhsar D."/>
            <person name="Bowler C."/>
        </authorList>
    </citation>
    <scope>GENOME REANNOTATION</scope>
    <source>
        <strain evidence="3">CCAP 1055/1</strain>
    </source>
</reference>
<gene>
    <name evidence="2" type="ORF">PHATRDRAFT_42616</name>
</gene>
<dbReference type="SUPFAM" id="SSF50156">
    <property type="entry name" value="PDZ domain-like"/>
    <property type="match status" value="1"/>
</dbReference>
<evidence type="ECO:0000313" key="2">
    <source>
        <dbReference type="EMBL" id="EEC51581.1"/>
    </source>
</evidence>
<dbReference type="SUPFAM" id="SSF57903">
    <property type="entry name" value="FYVE/PHD zinc finger"/>
    <property type="match status" value="1"/>
</dbReference>
<dbReference type="InterPro" id="IPR013083">
    <property type="entry name" value="Znf_RING/FYVE/PHD"/>
</dbReference>
<reference evidence="2 3" key="1">
    <citation type="journal article" date="2008" name="Nature">
        <title>The Phaeodactylum genome reveals the evolutionary history of diatom genomes.</title>
        <authorList>
            <person name="Bowler C."/>
            <person name="Allen A.E."/>
            <person name="Badger J.H."/>
            <person name="Grimwood J."/>
            <person name="Jabbari K."/>
            <person name="Kuo A."/>
            <person name="Maheswari U."/>
            <person name="Martens C."/>
            <person name="Maumus F."/>
            <person name="Otillar R.P."/>
            <person name="Rayko E."/>
            <person name="Salamov A."/>
            <person name="Vandepoele K."/>
            <person name="Beszteri B."/>
            <person name="Gruber A."/>
            <person name="Heijde M."/>
            <person name="Katinka M."/>
            <person name="Mock T."/>
            <person name="Valentin K."/>
            <person name="Verret F."/>
            <person name="Berges J.A."/>
            <person name="Brownlee C."/>
            <person name="Cadoret J.P."/>
            <person name="Chiovitti A."/>
            <person name="Choi C.J."/>
            <person name="Coesel S."/>
            <person name="De Martino A."/>
            <person name="Detter J.C."/>
            <person name="Durkin C."/>
            <person name="Falciatore A."/>
            <person name="Fournet J."/>
            <person name="Haruta M."/>
            <person name="Huysman M.J."/>
            <person name="Jenkins B.D."/>
            <person name="Jiroutova K."/>
            <person name="Jorgensen R.E."/>
            <person name="Joubert Y."/>
            <person name="Kaplan A."/>
            <person name="Kroger N."/>
            <person name="Kroth P.G."/>
            <person name="La Roche J."/>
            <person name="Lindquist E."/>
            <person name="Lommer M."/>
            <person name="Martin-Jezequel V."/>
            <person name="Lopez P.J."/>
            <person name="Lucas S."/>
            <person name="Mangogna M."/>
            <person name="McGinnis K."/>
            <person name="Medlin L.K."/>
            <person name="Montsant A."/>
            <person name="Oudot-Le Secq M.P."/>
            <person name="Napoli C."/>
            <person name="Obornik M."/>
            <person name="Parker M.S."/>
            <person name="Petit J.L."/>
            <person name="Porcel B.M."/>
            <person name="Poulsen N."/>
            <person name="Robison M."/>
            <person name="Rychlewski L."/>
            <person name="Rynearson T.A."/>
            <person name="Schmutz J."/>
            <person name="Shapiro H."/>
            <person name="Siaut M."/>
            <person name="Stanley M."/>
            <person name="Sussman M.R."/>
            <person name="Taylor A.R."/>
            <person name="Vardi A."/>
            <person name="von Dassow P."/>
            <person name="Vyverman W."/>
            <person name="Willis A."/>
            <person name="Wyrwicz L.S."/>
            <person name="Rokhsar D.S."/>
            <person name="Weissenbach J."/>
            <person name="Armbrust E.V."/>
            <person name="Green B.R."/>
            <person name="Van de Peer Y."/>
            <person name="Grigoriev I.V."/>
        </authorList>
    </citation>
    <scope>NUCLEOTIDE SEQUENCE [LARGE SCALE GENOMIC DNA]</scope>
    <source>
        <strain evidence="2 3">CCAP 1055/1</strain>
    </source>
</reference>
<feature type="region of interest" description="Disordered" evidence="1">
    <location>
        <begin position="1725"/>
        <end position="1765"/>
    </location>
</feature>
<evidence type="ECO:0000313" key="3">
    <source>
        <dbReference type="Proteomes" id="UP000000759"/>
    </source>
</evidence>